<organism evidence="2 3">
    <name type="scientific">Trichonephila inaurata madagascariensis</name>
    <dbReference type="NCBI Taxonomy" id="2747483"/>
    <lineage>
        <taxon>Eukaryota</taxon>
        <taxon>Metazoa</taxon>
        <taxon>Ecdysozoa</taxon>
        <taxon>Arthropoda</taxon>
        <taxon>Chelicerata</taxon>
        <taxon>Arachnida</taxon>
        <taxon>Araneae</taxon>
        <taxon>Araneomorphae</taxon>
        <taxon>Entelegynae</taxon>
        <taxon>Araneoidea</taxon>
        <taxon>Nephilidae</taxon>
        <taxon>Trichonephila</taxon>
        <taxon>Trichonephila inaurata</taxon>
    </lineage>
</organism>
<feature type="region of interest" description="Disordered" evidence="1">
    <location>
        <begin position="42"/>
        <end position="63"/>
    </location>
</feature>
<sequence>MDKGRNRHLCSFRRIPLRMKVKRAALPSSCSNRLADIYSRSSEEEMDKMRTDPSSAGGGAGEGWGWERIFLISERGSFGW</sequence>
<evidence type="ECO:0000256" key="1">
    <source>
        <dbReference type="SAM" id="MobiDB-lite"/>
    </source>
</evidence>
<dbReference type="EMBL" id="BMAV01023458">
    <property type="protein sequence ID" value="GFY79207.1"/>
    <property type="molecule type" value="Genomic_DNA"/>
</dbReference>
<keyword evidence="3" id="KW-1185">Reference proteome</keyword>
<feature type="compositionally biased region" description="Basic and acidic residues" evidence="1">
    <location>
        <begin position="42"/>
        <end position="51"/>
    </location>
</feature>
<comment type="caution">
    <text evidence="2">The sequence shown here is derived from an EMBL/GenBank/DDBJ whole genome shotgun (WGS) entry which is preliminary data.</text>
</comment>
<gene>
    <name evidence="2" type="ORF">TNIN_421971</name>
</gene>
<accession>A0A8X7CUS7</accession>
<dbReference type="AlphaFoldDB" id="A0A8X7CUS7"/>
<evidence type="ECO:0000313" key="3">
    <source>
        <dbReference type="Proteomes" id="UP000886998"/>
    </source>
</evidence>
<protein>
    <submittedName>
        <fullName evidence="2">Uncharacterized protein</fullName>
    </submittedName>
</protein>
<reference evidence="2" key="1">
    <citation type="submission" date="2020-08" db="EMBL/GenBank/DDBJ databases">
        <title>Multicomponent nature underlies the extraordinary mechanical properties of spider dragline silk.</title>
        <authorList>
            <person name="Kono N."/>
            <person name="Nakamura H."/>
            <person name="Mori M."/>
            <person name="Yoshida Y."/>
            <person name="Ohtoshi R."/>
            <person name="Malay A.D."/>
            <person name="Moran D.A.P."/>
            <person name="Tomita M."/>
            <person name="Numata K."/>
            <person name="Arakawa K."/>
        </authorList>
    </citation>
    <scope>NUCLEOTIDE SEQUENCE</scope>
</reference>
<dbReference type="Proteomes" id="UP000886998">
    <property type="component" value="Unassembled WGS sequence"/>
</dbReference>
<proteinExistence type="predicted"/>
<name>A0A8X7CUS7_9ARAC</name>
<evidence type="ECO:0000313" key="2">
    <source>
        <dbReference type="EMBL" id="GFY79207.1"/>
    </source>
</evidence>